<accession>A0A1E3APV8</accession>
<name>A0A1E3APV8_9FIRM</name>
<protein>
    <submittedName>
        <fullName evidence="1">Uncharacterized protein</fullName>
    </submittedName>
</protein>
<reference evidence="1 2" key="1">
    <citation type="submission" date="2016-07" db="EMBL/GenBank/DDBJ databases">
        <title>Characterization of isolates of Eisenbergiella tayi derived from blood cultures, using whole genome sequencing.</title>
        <authorList>
            <person name="Burdz T."/>
            <person name="Wiebe D."/>
            <person name="Huynh C."/>
            <person name="Bernard K."/>
        </authorList>
    </citation>
    <scope>NUCLEOTIDE SEQUENCE [LARGE SCALE GENOMIC DNA]</scope>
    <source>
        <strain evidence="1 2">NML 120489</strain>
    </source>
</reference>
<gene>
    <name evidence="1" type="ORF">BEH84_03194</name>
</gene>
<organism evidence="1 2">
    <name type="scientific">Eisenbergiella tayi</name>
    <dbReference type="NCBI Taxonomy" id="1432052"/>
    <lineage>
        <taxon>Bacteria</taxon>
        <taxon>Bacillati</taxon>
        <taxon>Bacillota</taxon>
        <taxon>Clostridia</taxon>
        <taxon>Lachnospirales</taxon>
        <taxon>Lachnospiraceae</taxon>
        <taxon>Eisenbergiella</taxon>
    </lineage>
</organism>
<comment type="caution">
    <text evidence="1">The sequence shown here is derived from an EMBL/GenBank/DDBJ whole genome shotgun (WGS) entry which is preliminary data.</text>
</comment>
<dbReference type="EMBL" id="MCGI01000003">
    <property type="protein sequence ID" value="ODM10765.1"/>
    <property type="molecule type" value="Genomic_DNA"/>
</dbReference>
<proteinExistence type="predicted"/>
<evidence type="ECO:0000313" key="1">
    <source>
        <dbReference type="EMBL" id="ODM10765.1"/>
    </source>
</evidence>
<dbReference type="AlphaFoldDB" id="A0A1E3APV8"/>
<evidence type="ECO:0000313" key="2">
    <source>
        <dbReference type="Proteomes" id="UP000095003"/>
    </source>
</evidence>
<dbReference type="Proteomes" id="UP000095003">
    <property type="component" value="Unassembled WGS sequence"/>
</dbReference>
<sequence>MILISGLCMQLASLMLTGCSWREKKAEDFVGETSIFSWEEEYILPEMEDDVEKAMEKLNCKAVYQQISPETEETQVLDYLKRRKEKGQRVYYLAGASDWGVEEDGASMLEAVRITAEWNKKSGTEGGFAGIVFDVEPYLLEEWDDNQESCMEQYAANCIQAYQSAREEKLAVIICIPNFYDRIGLSELLEKIIEEGCDGIAVMNYNKKNEAGQIEEELRLAEKYGKGILNITEMQMQGYHGLTEENTYYDDGFEAVADSWEKLKAKYPYKRLGFSWHYLRPCLQLMEAESE</sequence>